<protein>
    <submittedName>
        <fullName evidence="6">Uncharacterized protein</fullName>
    </submittedName>
</protein>
<dbReference type="InterPro" id="IPR017853">
    <property type="entry name" value="GH"/>
</dbReference>
<evidence type="ECO:0000256" key="5">
    <source>
        <dbReference type="SAM" id="SignalP"/>
    </source>
</evidence>
<comment type="similarity">
    <text evidence="1 4">Belongs to the glycosyl hydrolase 17 family.</text>
</comment>
<comment type="caution">
    <text evidence="6">The sequence shown here is derived from an EMBL/GenBank/DDBJ whole genome shotgun (WGS) entry which is preliminary data.</text>
</comment>
<dbReference type="Pfam" id="PF00332">
    <property type="entry name" value="Glyco_hydro_17"/>
    <property type="match status" value="1"/>
</dbReference>
<accession>A0AA41V1Z3</accession>
<evidence type="ECO:0000313" key="7">
    <source>
        <dbReference type="Proteomes" id="UP001177140"/>
    </source>
</evidence>
<dbReference type="PANTHER" id="PTHR32227">
    <property type="entry name" value="GLUCAN ENDO-1,3-BETA-GLUCOSIDASE BG1-RELATED-RELATED"/>
    <property type="match status" value="1"/>
</dbReference>
<sequence length="339" mass="37290">MDPIAMFYKMSFFAVLLISSNIFAEAGNVGVNYGRLGNNLPSANAVINLLRSRNVDKIRLFSPDSDVMNALRGSGIGVLLCVPNSEVQRMANDPSFARSWVNTNVLAYNDVQFRYISVGNEMGASNQILPAMRNVRDALRAAGRTIAISTTIATDLVVDSFPPSSGRFSDGSQNVMRSIVQFLVENRSPLLVNVYPYFAYNLNQQQIQLDYALFTANRVVATDSGNGLQYRNLFDAITDATYSAIEKVGGGSVNIVIGESGWPSGQNANIATIPNARTYVNNLIEHVSGSSGTPKRPGRSMETYIFALFNENQKTGDLTEQHFGLYFPDMREIYPVTFR</sequence>
<evidence type="ECO:0000256" key="3">
    <source>
        <dbReference type="ARBA" id="ARBA00023295"/>
    </source>
</evidence>
<keyword evidence="5" id="KW-0732">Signal</keyword>
<proteinExistence type="inferred from homology"/>
<dbReference type="Proteomes" id="UP001177140">
    <property type="component" value="Unassembled WGS sequence"/>
</dbReference>
<keyword evidence="7" id="KW-1185">Reference proteome</keyword>
<dbReference type="InterPro" id="IPR044965">
    <property type="entry name" value="Glyco_hydro_17_plant"/>
</dbReference>
<dbReference type="GO" id="GO:0004553">
    <property type="term" value="F:hydrolase activity, hydrolyzing O-glycosyl compounds"/>
    <property type="evidence" value="ECO:0007669"/>
    <property type="project" value="InterPro"/>
</dbReference>
<dbReference type="InterPro" id="IPR000490">
    <property type="entry name" value="Glyco_hydro_17"/>
</dbReference>
<keyword evidence="3" id="KW-0326">Glycosidase</keyword>
<dbReference type="FunFam" id="3.20.20.80:FF:000010">
    <property type="entry name" value="glucan endo-1,3-beta-glucosidase, basic"/>
    <property type="match status" value="1"/>
</dbReference>
<organism evidence="6 7">
    <name type="scientific">Papaver nudicaule</name>
    <name type="common">Iceland poppy</name>
    <dbReference type="NCBI Taxonomy" id="74823"/>
    <lineage>
        <taxon>Eukaryota</taxon>
        <taxon>Viridiplantae</taxon>
        <taxon>Streptophyta</taxon>
        <taxon>Embryophyta</taxon>
        <taxon>Tracheophyta</taxon>
        <taxon>Spermatophyta</taxon>
        <taxon>Magnoliopsida</taxon>
        <taxon>Ranunculales</taxon>
        <taxon>Papaveraceae</taxon>
        <taxon>Papaveroideae</taxon>
        <taxon>Papaver</taxon>
    </lineage>
</organism>
<dbReference type="AlphaFoldDB" id="A0AA41V1Z3"/>
<evidence type="ECO:0000256" key="4">
    <source>
        <dbReference type="RuleBase" id="RU004335"/>
    </source>
</evidence>
<feature type="chain" id="PRO_5041291445" evidence="5">
    <location>
        <begin position="27"/>
        <end position="339"/>
    </location>
</feature>
<keyword evidence="2" id="KW-0378">Hydrolase</keyword>
<dbReference type="EMBL" id="JAJJMA010079979">
    <property type="protein sequence ID" value="MCL7028474.1"/>
    <property type="molecule type" value="Genomic_DNA"/>
</dbReference>
<evidence type="ECO:0000256" key="1">
    <source>
        <dbReference type="ARBA" id="ARBA00008773"/>
    </source>
</evidence>
<feature type="signal peptide" evidence="5">
    <location>
        <begin position="1"/>
        <end position="26"/>
    </location>
</feature>
<reference evidence="6" key="1">
    <citation type="submission" date="2022-03" db="EMBL/GenBank/DDBJ databases">
        <title>A functionally conserved STORR gene fusion in Papaver species that diverged 16.8 million years ago.</title>
        <authorList>
            <person name="Catania T."/>
        </authorList>
    </citation>
    <scope>NUCLEOTIDE SEQUENCE</scope>
    <source>
        <strain evidence="6">S-191538</strain>
    </source>
</reference>
<dbReference type="SUPFAM" id="SSF51445">
    <property type="entry name" value="(Trans)glycosidases"/>
    <property type="match status" value="1"/>
</dbReference>
<gene>
    <name evidence="6" type="ORF">MKW94_020884</name>
</gene>
<dbReference type="GO" id="GO:0005975">
    <property type="term" value="P:carbohydrate metabolic process"/>
    <property type="evidence" value="ECO:0007669"/>
    <property type="project" value="InterPro"/>
</dbReference>
<dbReference type="Gene3D" id="3.20.20.80">
    <property type="entry name" value="Glycosidases"/>
    <property type="match status" value="1"/>
</dbReference>
<evidence type="ECO:0000256" key="2">
    <source>
        <dbReference type="ARBA" id="ARBA00022801"/>
    </source>
</evidence>
<evidence type="ECO:0000313" key="6">
    <source>
        <dbReference type="EMBL" id="MCL7028474.1"/>
    </source>
</evidence>
<name>A0AA41V1Z3_PAPNU</name>